<organism evidence="3 4">
    <name type="scientific">Acetobacter musti</name>
    <dbReference type="NCBI Taxonomy" id="864732"/>
    <lineage>
        <taxon>Bacteria</taxon>
        <taxon>Pseudomonadati</taxon>
        <taxon>Pseudomonadota</taxon>
        <taxon>Alphaproteobacteria</taxon>
        <taxon>Acetobacterales</taxon>
        <taxon>Acetobacteraceae</taxon>
        <taxon>Acetobacter</taxon>
    </lineage>
</organism>
<dbReference type="SUPFAM" id="SSF51011">
    <property type="entry name" value="Glycosyl hydrolase domain"/>
    <property type="match status" value="1"/>
</dbReference>
<sequence>MKTSRRSFLTLSGAAILLPDQTHAKTPASEPAPWWETAVAYEIYPRSFQDGNGDGIGDFIGMANRVDYLADLGIDAVWVAACFDSPNADNGYDVRDYRKIMPDFGTMDDFDRFLSRATQRGIRVILDMVFNHTSDEHPWFVRSRASRDNPWRDFYHWHDGKNGGPPTNWNAVFGGPAWTLDPATGQYYLHTFAVKQPDVNWENPDLRKELYDILRFWAAKGVSGFRFDAITSIAKPAILSDLPARLANGYHNFADHGERMHFLLRDMNREVFAGTSLYSVGEAYGVDRRQITAMTAASRHELTSAFRFDLVLGNKHKTMPAAARLRAFNASNAFDDTPNVWPLVWLEDHDFPRAVSRYGSRRPEYRQRSAKLLLTMLLSLRGTPYIYQGQEIGMENYPFRSIDDYNDISARNGWHEQVESGKITARAYLADLAQNSRDNARTPMQWDTSPHAGFTTASATPWLAVNPNYKTINAASEKQDKKSVLSYCARMIRIRKTHPRVIHGRYKDVSPESETLYAYERTDRTGTDLIVLNFSDRPAQFFLPRTPASLVISNISDTALPRDTTLHLRPWESLILTL</sequence>
<dbReference type="Proteomes" id="UP000635278">
    <property type="component" value="Unassembled WGS sequence"/>
</dbReference>
<evidence type="ECO:0000259" key="2">
    <source>
        <dbReference type="SMART" id="SM00642"/>
    </source>
</evidence>
<dbReference type="InterPro" id="IPR045857">
    <property type="entry name" value="O16G_dom_2"/>
</dbReference>
<dbReference type="Gene3D" id="2.60.40.1180">
    <property type="entry name" value="Golgi alpha-mannosidase II"/>
    <property type="match status" value="1"/>
</dbReference>
<name>A0ABX0JNB7_9PROT</name>
<dbReference type="SMART" id="SM00642">
    <property type="entry name" value="Aamy"/>
    <property type="match status" value="1"/>
</dbReference>
<gene>
    <name evidence="3" type="ORF">GOB93_07530</name>
</gene>
<feature type="domain" description="Glycosyl hydrolase family 13 catalytic" evidence="2">
    <location>
        <begin position="42"/>
        <end position="441"/>
    </location>
</feature>
<evidence type="ECO:0000313" key="3">
    <source>
        <dbReference type="EMBL" id="NHN84495.1"/>
    </source>
</evidence>
<dbReference type="InterPro" id="IPR017853">
    <property type="entry name" value="GH"/>
</dbReference>
<dbReference type="PANTHER" id="PTHR10357">
    <property type="entry name" value="ALPHA-AMYLASE FAMILY MEMBER"/>
    <property type="match status" value="1"/>
</dbReference>
<comment type="similarity">
    <text evidence="1">Belongs to the glycosyl hydrolase 13 family.</text>
</comment>
<dbReference type="RefSeq" id="WP_173582885.1">
    <property type="nucleotide sequence ID" value="NZ_WOTB01000007.1"/>
</dbReference>
<reference evidence="3 4" key="1">
    <citation type="journal article" date="2020" name="Int. J. Syst. Evol. Microbiol.">
        <title>Novel acetic acid bacteria from cider fermentations: Acetobacter conturbans sp. nov. and Acetobacter fallax sp. nov.</title>
        <authorList>
            <person name="Sombolestani A.S."/>
            <person name="Cleenwerck I."/>
            <person name="Cnockaert M."/>
            <person name="Borremans W."/>
            <person name="Wieme A.D."/>
            <person name="De Vuyst L."/>
            <person name="Vandamme P."/>
        </authorList>
    </citation>
    <scope>NUCLEOTIDE SEQUENCE [LARGE SCALE GENOMIC DNA]</scope>
    <source>
        <strain evidence="3 4">LMG 30640</strain>
    </source>
</reference>
<evidence type="ECO:0000313" key="4">
    <source>
        <dbReference type="Proteomes" id="UP000635278"/>
    </source>
</evidence>
<dbReference type="Gene3D" id="3.90.400.10">
    <property type="entry name" value="Oligo-1,6-glucosidase, Domain 2"/>
    <property type="match status" value="1"/>
</dbReference>
<accession>A0ABX0JNB7</accession>
<evidence type="ECO:0000256" key="1">
    <source>
        <dbReference type="ARBA" id="ARBA00008061"/>
    </source>
</evidence>
<dbReference type="PANTHER" id="PTHR10357:SF179">
    <property type="entry name" value="NEUTRAL AND BASIC AMINO ACID TRANSPORT PROTEIN RBAT"/>
    <property type="match status" value="1"/>
</dbReference>
<keyword evidence="4" id="KW-1185">Reference proteome</keyword>
<dbReference type="InterPro" id="IPR006047">
    <property type="entry name" value="GH13_cat_dom"/>
</dbReference>
<proteinExistence type="inferred from homology"/>
<comment type="caution">
    <text evidence="3">The sequence shown here is derived from an EMBL/GenBank/DDBJ whole genome shotgun (WGS) entry which is preliminary data.</text>
</comment>
<dbReference type="CDD" id="cd11333">
    <property type="entry name" value="AmyAc_SI_OligoGlu_DGase"/>
    <property type="match status" value="1"/>
</dbReference>
<dbReference type="InterPro" id="IPR013780">
    <property type="entry name" value="Glyco_hydro_b"/>
</dbReference>
<dbReference type="Pfam" id="PF00128">
    <property type="entry name" value="Alpha-amylase"/>
    <property type="match status" value="1"/>
</dbReference>
<dbReference type="SUPFAM" id="SSF51445">
    <property type="entry name" value="(Trans)glycosidases"/>
    <property type="match status" value="1"/>
</dbReference>
<dbReference type="EMBL" id="WOTB01000007">
    <property type="protein sequence ID" value="NHN84495.1"/>
    <property type="molecule type" value="Genomic_DNA"/>
</dbReference>
<protein>
    <submittedName>
        <fullName evidence="3">Glucohydrolase</fullName>
    </submittedName>
</protein>
<dbReference type="Gene3D" id="3.20.20.80">
    <property type="entry name" value="Glycosidases"/>
    <property type="match status" value="1"/>
</dbReference>